<sequence>MTTKTSFLIFIFFSLGTLSRPVPDDQRGLNGSYLKNTFALQTNRRTFKSILWFTNVVI</sequence>
<feature type="chain" id="PRO_5007401376" evidence="1">
    <location>
        <begin position="20"/>
        <end position="58"/>
    </location>
</feature>
<evidence type="ECO:0000313" key="2">
    <source>
        <dbReference type="EMBL" id="JAH10153.1"/>
    </source>
</evidence>
<feature type="signal peptide" evidence="1">
    <location>
        <begin position="1"/>
        <end position="19"/>
    </location>
</feature>
<evidence type="ECO:0000256" key="1">
    <source>
        <dbReference type="SAM" id="SignalP"/>
    </source>
</evidence>
<reference evidence="2" key="1">
    <citation type="submission" date="2014-11" db="EMBL/GenBank/DDBJ databases">
        <authorList>
            <person name="Amaro Gonzalez C."/>
        </authorList>
    </citation>
    <scope>NUCLEOTIDE SEQUENCE</scope>
</reference>
<keyword evidence="1" id="KW-0732">Signal</keyword>
<accession>A0A0E9Q1Z4</accession>
<dbReference type="EMBL" id="GBXM01093153">
    <property type="protein sequence ID" value="JAH15424.1"/>
    <property type="molecule type" value="Transcribed_RNA"/>
</dbReference>
<organism evidence="2">
    <name type="scientific">Anguilla anguilla</name>
    <name type="common">European freshwater eel</name>
    <name type="synonym">Muraena anguilla</name>
    <dbReference type="NCBI Taxonomy" id="7936"/>
    <lineage>
        <taxon>Eukaryota</taxon>
        <taxon>Metazoa</taxon>
        <taxon>Chordata</taxon>
        <taxon>Craniata</taxon>
        <taxon>Vertebrata</taxon>
        <taxon>Euteleostomi</taxon>
        <taxon>Actinopterygii</taxon>
        <taxon>Neopterygii</taxon>
        <taxon>Teleostei</taxon>
        <taxon>Anguilliformes</taxon>
        <taxon>Anguillidae</taxon>
        <taxon>Anguilla</taxon>
    </lineage>
</organism>
<dbReference type="AlphaFoldDB" id="A0A0E9Q1Z4"/>
<proteinExistence type="predicted"/>
<name>A0A0E9Q1Z4_ANGAN</name>
<protein>
    <submittedName>
        <fullName evidence="2">Uncharacterized protein</fullName>
    </submittedName>
</protein>
<reference evidence="2" key="2">
    <citation type="journal article" date="2015" name="Fish Shellfish Immunol.">
        <title>Early steps in the European eel (Anguilla anguilla)-Vibrio vulnificus interaction in the gills: Role of the RtxA13 toxin.</title>
        <authorList>
            <person name="Callol A."/>
            <person name="Pajuelo D."/>
            <person name="Ebbesson L."/>
            <person name="Teles M."/>
            <person name="MacKenzie S."/>
            <person name="Amaro C."/>
        </authorList>
    </citation>
    <scope>NUCLEOTIDE SEQUENCE</scope>
</reference>
<dbReference type="EMBL" id="GBXM01098424">
    <property type="protein sequence ID" value="JAH10153.1"/>
    <property type="molecule type" value="Transcribed_RNA"/>
</dbReference>